<comment type="caution">
    <text evidence="2">The sequence shown here is derived from an EMBL/GenBank/DDBJ whole genome shotgun (WGS) entry which is preliminary data.</text>
</comment>
<accession>A0A8J4PRH6</accession>
<feature type="domain" description="Immunity protein Imm33" evidence="1">
    <location>
        <begin position="156"/>
        <end position="242"/>
    </location>
</feature>
<dbReference type="EMBL" id="AJWJ01000290">
    <property type="protein sequence ID" value="KAF2072323.1"/>
    <property type="molecule type" value="Genomic_DNA"/>
</dbReference>
<evidence type="ECO:0000259" key="1">
    <source>
        <dbReference type="Pfam" id="PF09951"/>
    </source>
</evidence>
<dbReference type="Pfam" id="PF09951">
    <property type="entry name" value="Imm33"/>
    <property type="match status" value="1"/>
</dbReference>
<reference evidence="2" key="1">
    <citation type="submission" date="2020-01" db="EMBL/GenBank/DDBJ databases">
        <title>Development of genomics and gene disruption for Polysphondylium violaceum indicates a role for the polyketide synthase stlB in stalk morphogenesis.</title>
        <authorList>
            <person name="Narita B."/>
            <person name="Kawabe Y."/>
            <person name="Kin K."/>
            <person name="Saito T."/>
            <person name="Gibbs R."/>
            <person name="Kuspa A."/>
            <person name="Muzny D."/>
            <person name="Queller D."/>
            <person name="Richards S."/>
            <person name="Strassman J."/>
            <person name="Sucgang R."/>
            <person name="Worley K."/>
            <person name="Schaap P."/>
        </authorList>
    </citation>
    <scope>NUCLEOTIDE SEQUENCE</scope>
    <source>
        <strain evidence="2">QSvi11</strain>
    </source>
</reference>
<dbReference type="OrthoDB" id="18546at2759"/>
<organism evidence="2 3">
    <name type="scientific">Polysphondylium violaceum</name>
    <dbReference type="NCBI Taxonomy" id="133409"/>
    <lineage>
        <taxon>Eukaryota</taxon>
        <taxon>Amoebozoa</taxon>
        <taxon>Evosea</taxon>
        <taxon>Eumycetozoa</taxon>
        <taxon>Dictyostelia</taxon>
        <taxon>Dictyosteliales</taxon>
        <taxon>Dictyosteliaceae</taxon>
        <taxon>Polysphondylium</taxon>
    </lineage>
</organism>
<dbReference type="AlphaFoldDB" id="A0A8J4PRH6"/>
<proteinExistence type="predicted"/>
<keyword evidence="3" id="KW-1185">Reference proteome</keyword>
<evidence type="ECO:0000313" key="3">
    <source>
        <dbReference type="Proteomes" id="UP000695562"/>
    </source>
</evidence>
<name>A0A8J4PRH6_9MYCE</name>
<dbReference type="PANTHER" id="PTHR38743">
    <property type="entry name" value="SIMILAR TO GLYOXYLASE I FAMILY PROTEIN"/>
    <property type="match status" value="1"/>
</dbReference>
<dbReference type="PANTHER" id="PTHR38743:SF2">
    <property type="entry name" value="DUF2185 DOMAIN-CONTAINING PROTEIN"/>
    <property type="match status" value="1"/>
</dbReference>
<protein>
    <recommendedName>
        <fullName evidence="1">Immunity protein Imm33 domain-containing protein</fullName>
    </recommendedName>
</protein>
<dbReference type="InterPro" id="IPR018689">
    <property type="entry name" value="Imm33_dom"/>
</dbReference>
<sequence length="244" mass="28440">MYYLDNVENRSNEFKYTFSLPSKEQIKNLRPGELVKLIFTEDGISERMWVKITDIMIDDVDNCNRDNSSNNNNSCNNSDSEHVIQFEDHKDINQIENYRFFGNLDNKPFTLKSIVLGDKVEFHYYNILSIFNQSNQCTPIVGGLPSELKQMLDQRCLVSNLVASDKQPAGYIFREDPTFHLDSGWRIFQGDESDEYMKDRTNFQTIALGSVLNIDDSILPILSSPPDHYYEYDTKSRQWKELVN</sequence>
<dbReference type="Proteomes" id="UP000695562">
    <property type="component" value="Unassembled WGS sequence"/>
</dbReference>
<evidence type="ECO:0000313" key="2">
    <source>
        <dbReference type="EMBL" id="KAF2072323.1"/>
    </source>
</evidence>
<gene>
    <name evidence="2" type="ORF">CYY_006357</name>
</gene>